<dbReference type="SUPFAM" id="SSF69255">
    <property type="entry name" value="gp5 N-terminal domain-like"/>
    <property type="match status" value="1"/>
</dbReference>
<dbReference type="Gene3D" id="2.30.110.50">
    <property type="match status" value="1"/>
</dbReference>
<proteinExistence type="inferred from homology"/>
<dbReference type="HOGENOM" id="CLU_004121_1_6_6"/>
<comment type="similarity">
    <text evidence="1">Belongs to the VgrG protein family.</text>
</comment>
<dbReference type="InterPro" id="IPR037026">
    <property type="entry name" value="Vgr_OB-fold_dom_sf"/>
</dbReference>
<evidence type="ECO:0000259" key="4">
    <source>
        <dbReference type="Pfam" id="PF13296"/>
    </source>
</evidence>
<feature type="domain" description="Gp5/Type VI secretion system Vgr protein OB-fold" evidence="2">
    <location>
        <begin position="503"/>
        <end position="571"/>
    </location>
</feature>
<dbReference type="SUPFAM" id="SSF69279">
    <property type="entry name" value="Phage tail proteins"/>
    <property type="match status" value="2"/>
</dbReference>
<evidence type="ECO:0000256" key="1">
    <source>
        <dbReference type="ARBA" id="ARBA00005558"/>
    </source>
</evidence>
<dbReference type="NCBIfam" id="TIGR03361">
    <property type="entry name" value="VI_Rhs_Vgr"/>
    <property type="match status" value="1"/>
</dbReference>
<dbReference type="Gene3D" id="4.10.220.110">
    <property type="match status" value="1"/>
</dbReference>
<dbReference type="Pfam" id="PF04717">
    <property type="entry name" value="Phage_base_V"/>
    <property type="match status" value="1"/>
</dbReference>
<dbReference type="InterPro" id="IPR006531">
    <property type="entry name" value="Gp5/Vgr_OB"/>
</dbReference>
<dbReference type="Proteomes" id="UP000006735">
    <property type="component" value="Chromosome"/>
</dbReference>
<dbReference type="Pfam" id="PF10106">
    <property type="entry name" value="DUF2345"/>
    <property type="match status" value="1"/>
</dbReference>
<feature type="domain" description="DUF2345" evidence="3">
    <location>
        <begin position="805"/>
        <end position="961"/>
    </location>
</feature>
<organism evidence="5 6">
    <name type="scientific">Xanthomonas oryzae pv. oryzae (strain KACC10331 / KXO85)</name>
    <dbReference type="NCBI Taxonomy" id="291331"/>
    <lineage>
        <taxon>Bacteria</taxon>
        <taxon>Pseudomonadati</taxon>
        <taxon>Pseudomonadota</taxon>
        <taxon>Gammaproteobacteria</taxon>
        <taxon>Lysobacterales</taxon>
        <taxon>Lysobacteraceae</taxon>
        <taxon>Xanthomonas</taxon>
    </lineage>
</organism>
<dbReference type="Pfam" id="PF13296">
    <property type="entry name" value="T6SS_Vgr"/>
    <property type="match status" value="1"/>
</dbReference>
<evidence type="ECO:0000313" key="6">
    <source>
        <dbReference type="Proteomes" id="UP000006735"/>
    </source>
</evidence>
<dbReference type="STRING" id="291331.XOO1450"/>
<evidence type="ECO:0008006" key="7">
    <source>
        <dbReference type="Google" id="ProtNLM"/>
    </source>
</evidence>
<dbReference type="Gene3D" id="3.55.50.10">
    <property type="entry name" value="Baseplate protein-like domains"/>
    <property type="match status" value="1"/>
</dbReference>
<reference evidence="5 6" key="1">
    <citation type="journal article" date="2005" name="Nucleic Acids Res.">
        <title>The genome sequence of Xanthomonas oryzae pathovar oryzae KACC10331, the bacterial blight pathogen of rice.</title>
        <authorList>
            <person name="Lee B.M."/>
            <person name="Park Y.J."/>
            <person name="Park D.S."/>
            <person name="Kang H.W."/>
            <person name="Kim J.G."/>
            <person name="Song E.S."/>
            <person name="Park I.C."/>
            <person name="Yoon U.H."/>
            <person name="Hahn J.H."/>
            <person name="Koo B.S."/>
            <person name="Lee G.B."/>
            <person name="Kim H."/>
            <person name="Park H.S."/>
            <person name="Yoon K.O."/>
            <person name="Kim J.H."/>
            <person name="Jung C.H."/>
            <person name="Koh N.H."/>
            <person name="Seo J.S."/>
            <person name="Go S.J."/>
        </authorList>
    </citation>
    <scope>NUCLEOTIDE SEQUENCE [LARGE SCALE GENOMIC DNA]</scope>
    <source>
        <strain evidence="6">KACC10331 / KXO85</strain>
    </source>
</reference>
<evidence type="ECO:0000313" key="5">
    <source>
        <dbReference type="EMBL" id="AAW74704.1"/>
    </source>
</evidence>
<evidence type="ECO:0000259" key="3">
    <source>
        <dbReference type="Pfam" id="PF10106"/>
    </source>
</evidence>
<dbReference type="NCBIfam" id="TIGR01646">
    <property type="entry name" value="vgr_GE"/>
    <property type="match status" value="1"/>
</dbReference>
<sequence>MHATGTDGARPLRRGLPRACMRACMRAAASSVKFALQGQETMLPGARWPEDRGIVMEALNALMFQGALLSDSGRLYRLQLPGGDVQVVERWSGSERLSGGFEWWVDVLSTQAGLPLEAWLGRRATLYTRLADGDESPRTGLIHDAYALGSDGGLARYRVGLVPWTWWLSQGRHSRVFQERTLVQIVEAVFADYAPMASWQWSEETSAFLAQARPRSYCVQYRESDLDFVQRLLAEEGLGWRLQEADASPGGHQLVVFADSVAQPQDPSSAQGGGLRYHRSDATEAADSVLAIGATRRLGSGRLTVLSEDFKTRQARSAQLPLHGGGRQSLREVYEPVGMDAFASAQAADRSAELMAQAHEAQWSPWQGRSTVRTLRAGTWFTLTQAPQQGQAPPAQLLLTRVWHAGINNLPVDVRAAVQSQLGAAPAWPDASAVAARSTWAQAEAVGYGNAFEAVDRQQPWRPVLADGTGARLHPRPTAPGYQSAIVVGADGSTDGSQEVHADALGRIRVRFHFQHAASAPAAQDSTWLRVAQRYAGPGVGSQFLPRIGQEVLVGFLEGDIDRPVVLGALYNGKGEAGVPATPGGTSAEADTGLYAKAGDGRPSAQGNLAGGHAPAWHGAGGGADNHRNATALWGVQSKEWGGAGHSRLVFDDSDQQLRLQLATTQAATQLNLGHLIHQADNYRGSFRGEGFELRTDAWGAVRASSGLWLSSYGRSGGPAGEATQPSALLSQLQTLGKTFSQAAGTHQTVKLAAHEGVGQANHSQLIAEQAPLPALLTSVKTTVPGTAYADAKGAAAERRASPGDDRVPHTGDALLGLAAPAGIGVVAGQGLSWSVGETLTLASGAGSEAAIAGDARLHSGQAIGVLAAAVDGRQTQANSLSLVSGEGALDVQAQSDDVRVQSKEGLKLISANADVALAAGKTLHLAVAGGASVTIEGGNITVACPGTITVQASKKSFVGPVNLGYGLPLFPESVCVECMLKAAANGSPFAALQ</sequence>
<gene>
    <name evidence="5" type="primary">VgrG</name>
    <name evidence="5" type="ordered locus">XOO1450</name>
</gene>
<dbReference type="Gene3D" id="2.40.50.230">
    <property type="entry name" value="Gp5 N-terminal domain"/>
    <property type="match status" value="1"/>
</dbReference>
<protein>
    <recommendedName>
        <fullName evidence="7">Type VI secretion system tip protein VgrG</fullName>
    </recommendedName>
</protein>
<dbReference type="InterPro" id="IPR017847">
    <property type="entry name" value="T6SS_RhsGE_Vgr_subset"/>
</dbReference>
<dbReference type="InterPro" id="IPR028244">
    <property type="entry name" value="T6SS_Rhs_Vgr_dom"/>
</dbReference>
<feature type="domain" description="Putative type VI secretion system Rhs element associated Vgr" evidence="4">
    <location>
        <begin position="639"/>
        <end position="744"/>
    </location>
</feature>
<dbReference type="EMBL" id="AE013598">
    <property type="protein sequence ID" value="AAW74704.1"/>
    <property type="molecule type" value="Genomic_DNA"/>
</dbReference>
<dbReference type="AlphaFoldDB" id="Q5H2W7"/>
<dbReference type="KEGG" id="xoo:XOO1450"/>
<dbReference type="Pfam" id="PF05954">
    <property type="entry name" value="Phage_GPD"/>
    <property type="match status" value="1"/>
</dbReference>
<accession>Q5H2W7</accession>
<dbReference type="InterPro" id="IPR006533">
    <property type="entry name" value="T6SS_Vgr_RhsGE"/>
</dbReference>
<name>Q5H2W7_XANOR</name>
<keyword evidence="6" id="KW-1185">Reference proteome</keyword>
<dbReference type="InterPro" id="IPR018769">
    <property type="entry name" value="VgrG2_DUF2345"/>
</dbReference>
<evidence type="ECO:0000259" key="2">
    <source>
        <dbReference type="Pfam" id="PF04717"/>
    </source>
</evidence>